<dbReference type="AlphaFoldDB" id="A0A918EGF5"/>
<evidence type="ECO:0000256" key="5">
    <source>
        <dbReference type="ARBA" id="ARBA00023004"/>
    </source>
</evidence>
<dbReference type="PROSITE" id="PS00086">
    <property type="entry name" value="CYTOCHROME_P450"/>
    <property type="match status" value="1"/>
</dbReference>
<dbReference type="PANTHER" id="PTHR46696">
    <property type="entry name" value="P450, PUTATIVE (EUROFUNG)-RELATED"/>
    <property type="match status" value="1"/>
</dbReference>
<evidence type="ECO:0000313" key="9">
    <source>
        <dbReference type="Proteomes" id="UP000639606"/>
    </source>
</evidence>
<dbReference type="SUPFAM" id="SSF48264">
    <property type="entry name" value="Cytochrome P450"/>
    <property type="match status" value="1"/>
</dbReference>
<keyword evidence="9" id="KW-1185">Reference proteome</keyword>
<dbReference type="Proteomes" id="UP000639606">
    <property type="component" value="Unassembled WGS sequence"/>
</dbReference>
<evidence type="ECO:0000256" key="1">
    <source>
        <dbReference type="ARBA" id="ARBA00010617"/>
    </source>
</evidence>
<name>A0A918EGF5_9PSEU</name>
<dbReference type="InterPro" id="IPR017972">
    <property type="entry name" value="Cyt_P450_CS"/>
</dbReference>
<comment type="caution">
    <text evidence="8">The sequence shown here is derived from an EMBL/GenBank/DDBJ whole genome shotgun (WGS) entry which is preliminary data.</text>
</comment>
<evidence type="ECO:0000256" key="4">
    <source>
        <dbReference type="ARBA" id="ARBA00023002"/>
    </source>
</evidence>
<dbReference type="GO" id="GO:0036199">
    <property type="term" value="F:cholest-4-en-3-one 26-monooxygenase activity"/>
    <property type="evidence" value="ECO:0007669"/>
    <property type="project" value="TreeGrafter"/>
</dbReference>
<evidence type="ECO:0000313" key="8">
    <source>
        <dbReference type="EMBL" id="GGP81543.1"/>
    </source>
</evidence>
<gene>
    <name evidence="8" type="ORF">GCM10010185_64410</name>
</gene>
<dbReference type="GO" id="GO:0006707">
    <property type="term" value="P:cholesterol catabolic process"/>
    <property type="evidence" value="ECO:0007669"/>
    <property type="project" value="TreeGrafter"/>
</dbReference>
<dbReference type="RefSeq" id="WP_189227104.1">
    <property type="nucleotide sequence ID" value="NZ_BMRG01000021.1"/>
</dbReference>
<dbReference type="CDD" id="cd11032">
    <property type="entry name" value="P450_EryK-like"/>
    <property type="match status" value="1"/>
</dbReference>
<organism evidence="8 9">
    <name type="scientific">Saccharothrix coeruleofusca</name>
    <dbReference type="NCBI Taxonomy" id="33919"/>
    <lineage>
        <taxon>Bacteria</taxon>
        <taxon>Bacillati</taxon>
        <taxon>Actinomycetota</taxon>
        <taxon>Actinomycetes</taxon>
        <taxon>Pseudonocardiales</taxon>
        <taxon>Pseudonocardiaceae</taxon>
        <taxon>Saccharothrix</taxon>
    </lineage>
</organism>
<dbReference type="PANTHER" id="PTHR46696:SF4">
    <property type="entry name" value="BIOTIN BIOSYNTHESIS CYTOCHROME P450"/>
    <property type="match status" value="1"/>
</dbReference>
<dbReference type="GO" id="GO:0020037">
    <property type="term" value="F:heme binding"/>
    <property type="evidence" value="ECO:0007669"/>
    <property type="project" value="InterPro"/>
</dbReference>
<accession>A0A918EGF5</accession>
<proteinExistence type="inferred from homology"/>
<keyword evidence="5 7" id="KW-0408">Iron</keyword>
<dbReference type="Pfam" id="PF00067">
    <property type="entry name" value="p450"/>
    <property type="match status" value="1"/>
</dbReference>
<evidence type="ECO:0000256" key="7">
    <source>
        <dbReference type="RuleBase" id="RU000461"/>
    </source>
</evidence>
<dbReference type="FunFam" id="1.10.630.10:FF:000018">
    <property type="entry name" value="Cytochrome P450 monooxygenase"/>
    <property type="match status" value="1"/>
</dbReference>
<dbReference type="EMBL" id="BMRG01000021">
    <property type="protein sequence ID" value="GGP81543.1"/>
    <property type="molecule type" value="Genomic_DNA"/>
</dbReference>
<dbReference type="GO" id="GO:0005506">
    <property type="term" value="F:iron ion binding"/>
    <property type="evidence" value="ECO:0007669"/>
    <property type="project" value="InterPro"/>
</dbReference>
<dbReference type="InterPro" id="IPR001128">
    <property type="entry name" value="Cyt_P450"/>
</dbReference>
<reference evidence="8" key="2">
    <citation type="submission" date="2020-09" db="EMBL/GenBank/DDBJ databases">
        <authorList>
            <person name="Sun Q."/>
            <person name="Ohkuma M."/>
        </authorList>
    </citation>
    <scope>NUCLEOTIDE SEQUENCE</scope>
    <source>
        <strain evidence="8">JCM 3313</strain>
    </source>
</reference>
<dbReference type="InterPro" id="IPR002397">
    <property type="entry name" value="Cyt_P450_B"/>
</dbReference>
<dbReference type="PRINTS" id="PR00359">
    <property type="entry name" value="BP450"/>
</dbReference>
<reference evidence="8" key="1">
    <citation type="journal article" date="2014" name="Int. J. Syst. Evol. Microbiol.">
        <title>Complete genome sequence of Corynebacterium casei LMG S-19264T (=DSM 44701T), isolated from a smear-ripened cheese.</title>
        <authorList>
            <consortium name="US DOE Joint Genome Institute (JGI-PGF)"/>
            <person name="Walter F."/>
            <person name="Albersmeier A."/>
            <person name="Kalinowski J."/>
            <person name="Ruckert C."/>
        </authorList>
    </citation>
    <scope>NUCLEOTIDE SEQUENCE</scope>
    <source>
        <strain evidence="8">JCM 3313</strain>
    </source>
</reference>
<comment type="similarity">
    <text evidence="1 7">Belongs to the cytochrome P450 family.</text>
</comment>
<evidence type="ECO:0000256" key="3">
    <source>
        <dbReference type="ARBA" id="ARBA00022723"/>
    </source>
</evidence>
<keyword evidence="3 7" id="KW-0479">Metal-binding</keyword>
<protein>
    <submittedName>
        <fullName evidence="8">Cytochrome P450</fullName>
    </submittedName>
</protein>
<dbReference type="Gene3D" id="1.10.630.10">
    <property type="entry name" value="Cytochrome P450"/>
    <property type="match status" value="1"/>
</dbReference>
<evidence type="ECO:0000256" key="2">
    <source>
        <dbReference type="ARBA" id="ARBA00022617"/>
    </source>
</evidence>
<dbReference type="GO" id="GO:0008395">
    <property type="term" value="F:steroid hydroxylase activity"/>
    <property type="evidence" value="ECO:0007669"/>
    <property type="project" value="TreeGrafter"/>
</dbReference>
<keyword evidence="2 7" id="KW-0349">Heme</keyword>
<evidence type="ECO:0000256" key="6">
    <source>
        <dbReference type="ARBA" id="ARBA00023033"/>
    </source>
</evidence>
<dbReference type="InterPro" id="IPR036396">
    <property type="entry name" value="Cyt_P450_sf"/>
</dbReference>
<keyword evidence="6 7" id="KW-0503">Monooxygenase</keyword>
<sequence length="405" mass="45856">MPDIIARFDEWGVDERQFWLRGIEPPKAVDYDPETRMWHVYGHPEIVHLLSKPRVFSSNLQRLMAPELGVDNPEHTYDELLYMDPPEHTRLRKLVSHAFTPKVVADLEPKIEALTHELLDEAEVSDRLELVSALAYPLPVIVICELLGIPAADRDLFRKQAESLMPATSDDVTLVGRFEGQEEVTKTVIKRHKEFAEYLQQFIDQRRREPREDLLSGLVHAEVEGERLSDKEVASLVDTLLLAGHLNTTMMLSNTVLCLDAHPEEFRRTRQDRSRLPGVIEESLRYLPPFSVTSRVTAAEAELGGVVIPPDQLVMVWLGPANRDPRVFDAPTEFRPERNPNPHLTFSRGIHFCVGAGLGRLEGRVALNVLLDRFSELATVPDEPPAFIRTAQMFNAHTLPLAVSS</sequence>
<keyword evidence="4 7" id="KW-0560">Oxidoreductase</keyword>